<evidence type="ECO:0000256" key="1">
    <source>
        <dbReference type="ARBA" id="ARBA00004479"/>
    </source>
</evidence>
<keyword evidence="6" id="KW-0472">Membrane</keyword>
<keyword evidence="3 8" id="KW-0812">Transmembrane</keyword>
<evidence type="ECO:0000256" key="3">
    <source>
        <dbReference type="ARBA" id="ARBA00022692"/>
    </source>
</evidence>
<comment type="similarity">
    <text evidence="2 8">Belongs to the EMP24/GP25L family.</text>
</comment>
<dbReference type="PANTHER" id="PTHR22811">
    <property type="entry name" value="TRANSMEMBRANE EMP24 DOMAIN-CONTAINING PROTEIN"/>
    <property type="match status" value="1"/>
</dbReference>
<dbReference type="InterPro" id="IPR015720">
    <property type="entry name" value="Emp24-like"/>
</dbReference>
<sequence length="226" mass="27063">MSAIRWASTFKHYTTFAIVITIVLLWRSKAANGLRFVIDREECFAHNVDQADTFHVSFVVIKSDAVWDYTQDGVDFNITAPHGILVHEMKDKISEKYEFVVYYTGIYRFCFTNKSPYHETIDFDVHVSHYTFHDEHARNEHFWPLMEEMTKLEETLYNIQFEQHWLEAETERQSRVNNDLNRRATHKAMFESVVLVGSSCLQFYLLRRLFDRKFGKFRVEYSPYRL</sequence>
<proteinExistence type="inferred from homology"/>
<evidence type="ECO:0000256" key="6">
    <source>
        <dbReference type="ARBA" id="ARBA00023136"/>
    </source>
</evidence>
<evidence type="ECO:0000256" key="7">
    <source>
        <dbReference type="ARBA" id="ARBA00037847"/>
    </source>
</evidence>
<keyword evidence="5" id="KW-1133">Transmembrane helix</keyword>
<accession>A0AAV2GWS9</accession>
<dbReference type="EMBL" id="OZ034822">
    <property type="protein sequence ID" value="CAL1414992.1"/>
    <property type="molecule type" value="Genomic_DNA"/>
</dbReference>
<dbReference type="AlphaFoldDB" id="A0AAV2GWS9"/>
<dbReference type="PROSITE" id="PS50866">
    <property type="entry name" value="GOLD"/>
    <property type="match status" value="1"/>
</dbReference>
<evidence type="ECO:0000256" key="8">
    <source>
        <dbReference type="RuleBase" id="RU003827"/>
    </source>
</evidence>
<evidence type="ECO:0000313" key="10">
    <source>
        <dbReference type="EMBL" id="CAL1414992.1"/>
    </source>
</evidence>
<dbReference type="SMART" id="SM01190">
    <property type="entry name" value="EMP24_GP25L"/>
    <property type="match status" value="1"/>
</dbReference>
<keyword evidence="11" id="KW-1185">Reference proteome</keyword>
<dbReference type="GO" id="GO:0016020">
    <property type="term" value="C:membrane"/>
    <property type="evidence" value="ECO:0007669"/>
    <property type="project" value="UniProtKB-SubCell"/>
</dbReference>
<comment type="subcellular location">
    <subcellularLocation>
        <location evidence="7">Endomembrane system</location>
        <topology evidence="7">Single-pass membrane protein</topology>
    </subcellularLocation>
    <subcellularLocation>
        <location evidence="1 8">Membrane</location>
        <topology evidence="1 8">Single-pass type I membrane protein</topology>
    </subcellularLocation>
</comment>
<dbReference type="Pfam" id="PF01105">
    <property type="entry name" value="EMP24_GP25L"/>
    <property type="match status" value="1"/>
</dbReference>
<evidence type="ECO:0000256" key="5">
    <source>
        <dbReference type="ARBA" id="ARBA00022989"/>
    </source>
</evidence>
<dbReference type="InterPro" id="IPR036598">
    <property type="entry name" value="GOLD_dom_sf"/>
</dbReference>
<feature type="domain" description="GOLD" evidence="9">
    <location>
        <begin position="41"/>
        <end position="127"/>
    </location>
</feature>
<organism evidence="10 11">
    <name type="scientific">Linum trigynum</name>
    <dbReference type="NCBI Taxonomy" id="586398"/>
    <lineage>
        <taxon>Eukaryota</taxon>
        <taxon>Viridiplantae</taxon>
        <taxon>Streptophyta</taxon>
        <taxon>Embryophyta</taxon>
        <taxon>Tracheophyta</taxon>
        <taxon>Spermatophyta</taxon>
        <taxon>Magnoliopsida</taxon>
        <taxon>eudicotyledons</taxon>
        <taxon>Gunneridae</taxon>
        <taxon>Pentapetalae</taxon>
        <taxon>rosids</taxon>
        <taxon>fabids</taxon>
        <taxon>Malpighiales</taxon>
        <taxon>Linaceae</taxon>
        <taxon>Linum</taxon>
    </lineage>
</organism>
<dbReference type="GO" id="GO:0012505">
    <property type="term" value="C:endomembrane system"/>
    <property type="evidence" value="ECO:0007669"/>
    <property type="project" value="UniProtKB-SubCell"/>
</dbReference>
<dbReference type="SUPFAM" id="SSF101576">
    <property type="entry name" value="Supernatant protein factor (SPF), C-terminal domain"/>
    <property type="match status" value="1"/>
</dbReference>
<name>A0AAV2GWS9_9ROSI</name>
<gene>
    <name evidence="10" type="ORF">LTRI10_LOCUS54120</name>
</gene>
<dbReference type="Proteomes" id="UP001497516">
    <property type="component" value="Chromosome 9"/>
</dbReference>
<evidence type="ECO:0000313" key="11">
    <source>
        <dbReference type="Proteomes" id="UP001497516"/>
    </source>
</evidence>
<evidence type="ECO:0000259" key="9">
    <source>
        <dbReference type="PROSITE" id="PS50866"/>
    </source>
</evidence>
<evidence type="ECO:0000256" key="2">
    <source>
        <dbReference type="ARBA" id="ARBA00007104"/>
    </source>
</evidence>
<keyword evidence="4" id="KW-0732">Signal</keyword>
<protein>
    <recommendedName>
        <fullName evidence="9">GOLD domain-containing protein</fullName>
    </recommendedName>
</protein>
<reference evidence="10 11" key="1">
    <citation type="submission" date="2024-04" db="EMBL/GenBank/DDBJ databases">
        <authorList>
            <person name="Fracassetti M."/>
        </authorList>
    </citation>
    <scope>NUCLEOTIDE SEQUENCE [LARGE SCALE GENOMIC DNA]</scope>
</reference>
<dbReference type="InterPro" id="IPR009038">
    <property type="entry name" value="GOLD_dom"/>
</dbReference>
<evidence type="ECO:0000256" key="4">
    <source>
        <dbReference type="ARBA" id="ARBA00022729"/>
    </source>
</evidence>